<feature type="domain" description="EAL" evidence="3">
    <location>
        <begin position="322"/>
        <end position="570"/>
    </location>
</feature>
<dbReference type="Pfam" id="PF00563">
    <property type="entry name" value="EAL"/>
    <property type="match status" value="1"/>
</dbReference>
<dbReference type="InterPro" id="IPR029787">
    <property type="entry name" value="Nucleotide_cyclase"/>
</dbReference>
<dbReference type="Proteomes" id="UP000006327">
    <property type="component" value="Unassembled WGS sequence"/>
</dbReference>
<accession>K6YQL2</accession>
<dbReference type="CDD" id="cd01949">
    <property type="entry name" value="GGDEF"/>
    <property type="match status" value="1"/>
</dbReference>
<organism evidence="5 6">
    <name type="scientific">Paraglaciecola arctica BSs20135</name>
    <dbReference type="NCBI Taxonomy" id="493475"/>
    <lineage>
        <taxon>Bacteria</taxon>
        <taxon>Pseudomonadati</taxon>
        <taxon>Pseudomonadota</taxon>
        <taxon>Gammaproteobacteria</taxon>
        <taxon>Alteromonadales</taxon>
        <taxon>Alteromonadaceae</taxon>
        <taxon>Paraglaciecola</taxon>
    </lineage>
</organism>
<dbReference type="SUPFAM" id="SSF55073">
    <property type="entry name" value="Nucleotide cyclase"/>
    <property type="match status" value="1"/>
</dbReference>
<dbReference type="RefSeq" id="WP_007622394.1">
    <property type="nucleotide sequence ID" value="NZ_BAEO01000054.1"/>
</dbReference>
<dbReference type="PANTHER" id="PTHR33121">
    <property type="entry name" value="CYCLIC DI-GMP PHOSPHODIESTERASE PDEF"/>
    <property type="match status" value="1"/>
</dbReference>
<feature type="domain" description="Response regulatory" evidence="2">
    <location>
        <begin position="4"/>
        <end position="119"/>
    </location>
</feature>
<comment type="caution">
    <text evidence="5">The sequence shown here is derived from an EMBL/GenBank/DDBJ whole genome shotgun (WGS) entry which is preliminary data.</text>
</comment>
<dbReference type="NCBIfam" id="TIGR00254">
    <property type="entry name" value="GGDEF"/>
    <property type="match status" value="1"/>
</dbReference>
<dbReference type="PROSITE" id="PS50887">
    <property type="entry name" value="GGDEF"/>
    <property type="match status" value="1"/>
</dbReference>
<dbReference type="SUPFAM" id="SSF141868">
    <property type="entry name" value="EAL domain-like"/>
    <property type="match status" value="1"/>
</dbReference>
<feature type="modified residue" description="4-aspartylphosphate" evidence="1">
    <location>
        <position position="53"/>
    </location>
</feature>
<dbReference type="EMBL" id="BAEO01000054">
    <property type="protein sequence ID" value="GAC20457.1"/>
    <property type="molecule type" value="Genomic_DNA"/>
</dbReference>
<dbReference type="AlphaFoldDB" id="K6YQL2"/>
<evidence type="ECO:0000313" key="6">
    <source>
        <dbReference type="Proteomes" id="UP000006327"/>
    </source>
</evidence>
<dbReference type="Gene3D" id="3.30.70.270">
    <property type="match status" value="1"/>
</dbReference>
<reference evidence="5 6" key="1">
    <citation type="journal article" date="2017" name="Antonie Van Leeuwenhoek">
        <title>Rhizobium rhizosphaerae sp. nov., a novel species isolated from rice rhizosphere.</title>
        <authorList>
            <person name="Zhao J.J."/>
            <person name="Zhang J."/>
            <person name="Zhang R.J."/>
            <person name="Zhang C.W."/>
            <person name="Yin H.Q."/>
            <person name="Zhang X.X."/>
        </authorList>
    </citation>
    <scope>NUCLEOTIDE SEQUENCE [LARGE SCALE GENOMIC DNA]</scope>
    <source>
        <strain evidence="5 6">BSs20135</strain>
    </source>
</reference>
<evidence type="ECO:0000259" key="4">
    <source>
        <dbReference type="PROSITE" id="PS50887"/>
    </source>
</evidence>
<evidence type="ECO:0000259" key="2">
    <source>
        <dbReference type="PROSITE" id="PS50110"/>
    </source>
</evidence>
<evidence type="ECO:0000256" key="1">
    <source>
        <dbReference type="PROSITE-ProRule" id="PRU00169"/>
    </source>
</evidence>
<evidence type="ECO:0000313" key="5">
    <source>
        <dbReference type="EMBL" id="GAC20457.1"/>
    </source>
</evidence>
<dbReference type="InterPro" id="IPR035919">
    <property type="entry name" value="EAL_sf"/>
</dbReference>
<dbReference type="GO" id="GO:0071111">
    <property type="term" value="F:cyclic-guanylate-specific phosphodiesterase activity"/>
    <property type="evidence" value="ECO:0007669"/>
    <property type="project" value="InterPro"/>
</dbReference>
<evidence type="ECO:0000259" key="3">
    <source>
        <dbReference type="PROSITE" id="PS50883"/>
    </source>
</evidence>
<dbReference type="eggNOG" id="COG5001">
    <property type="taxonomic scope" value="Bacteria"/>
</dbReference>
<proteinExistence type="predicted"/>
<keyword evidence="1" id="KW-0597">Phosphoprotein</keyword>
<dbReference type="PANTHER" id="PTHR33121:SF23">
    <property type="entry name" value="CYCLIC DI-GMP PHOSPHODIESTERASE PDEB"/>
    <property type="match status" value="1"/>
</dbReference>
<dbReference type="GO" id="GO:0000160">
    <property type="term" value="P:phosphorelay signal transduction system"/>
    <property type="evidence" value="ECO:0007669"/>
    <property type="project" value="InterPro"/>
</dbReference>
<dbReference type="Gene3D" id="3.40.50.2300">
    <property type="match status" value="1"/>
</dbReference>
<keyword evidence="6" id="KW-1185">Reference proteome</keyword>
<dbReference type="InterPro" id="IPR000160">
    <property type="entry name" value="GGDEF_dom"/>
</dbReference>
<dbReference type="SUPFAM" id="SSF52172">
    <property type="entry name" value="CheY-like"/>
    <property type="match status" value="1"/>
</dbReference>
<dbReference type="CDD" id="cd01948">
    <property type="entry name" value="EAL"/>
    <property type="match status" value="1"/>
</dbReference>
<feature type="domain" description="GGDEF" evidence="4">
    <location>
        <begin position="178"/>
        <end position="311"/>
    </location>
</feature>
<dbReference type="OrthoDB" id="9816034at2"/>
<dbReference type="InterPro" id="IPR043128">
    <property type="entry name" value="Rev_trsase/Diguanyl_cyclase"/>
</dbReference>
<dbReference type="STRING" id="493475.GARC_3502"/>
<dbReference type="Gene3D" id="3.20.20.450">
    <property type="entry name" value="EAL domain"/>
    <property type="match status" value="1"/>
</dbReference>
<dbReference type="PROSITE" id="PS50110">
    <property type="entry name" value="RESPONSE_REGULATORY"/>
    <property type="match status" value="1"/>
</dbReference>
<gene>
    <name evidence="5" type="ORF">GARC_3502</name>
</gene>
<protein>
    <submittedName>
        <fullName evidence="5">Uncharacterized protein</fullName>
    </submittedName>
</protein>
<dbReference type="PROSITE" id="PS50883">
    <property type="entry name" value="EAL"/>
    <property type="match status" value="1"/>
</dbReference>
<dbReference type="SMART" id="SM00052">
    <property type="entry name" value="EAL"/>
    <property type="match status" value="1"/>
</dbReference>
<dbReference type="Pfam" id="PF00990">
    <property type="entry name" value="GGDEF"/>
    <property type="match status" value="1"/>
</dbReference>
<sequence>MNRDILIVDDEIAVLYGLQRAMHNICPIDIAQGAEAALKKVNAGKRYAVIITDLMMPGMNGLELLNELELIDPHSIKIMLTSSDSQQITIDAINQGKIYKFLRKPCDNQLLQEVINAALLQFHKYSQIEDKMALQEGEVKELTSRLHFQYFHDALTGLSNRTTFIEQLSDILTSTDKLEYSLCYIDIDFFHLINDAVGNTGGDELLRQISHLLSSSIPRGNLVARFNGDIFCLLLKKDKHHSLEDLVNKIHIIVNQHVFKWHDKTIDVSASFGVIPIETQYQDAHISLHYAENACQIAKQDGRQQVHFGSSQDKQLSEKLNEIHWVNKLNDSINTGFLCLYQQSIQPVVADETQCLHYEVLLRLIDDNNNVILPSEFLTAAEHYQMSPKVDKWVVQNYAKWLAGHPEHMASLSMASINLSGHSINDKSMIDFIDQVFTDFAIPKHKICLEITETAAIGGFAGAIEFMNGLKSKGFKFALDDFGTGLSSYAYLKSLPVDILKIDGVFIRNIHLDQIDRAMAQSICDVGHTMGLKIVAEFVENQQIMTILKSMGIDFAQGFYIAKPQPLSMF</sequence>
<name>K6YQL2_9ALTE</name>
<dbReference type="InterPro" id="IPR050706">
    <property type="entry name" value="Cyclic-di-GMP_PDE-like"/>
</dbReference>
<dbReference type="Pfam" id="PF00072">
    <property type="entry name" value="Response_reg"/>
    <property type="match status" value="1"/>
</dbReference>
<dbReference type="InterPro" id="IPR001789">
    <property type="entry name" value="Sig_transdc_resp-reg_receiver"/>
</dbReference>
<dbReference type="InterPro" id="IPR011006">
    <property type="entry name" value="CheY-like_superfamily"/>
</dbReference>
<dbReference type="SMART" id="SM00448">
    <property type="entry name" value="REC"/>
    <property type="match status" value="1"/>
</dbReference>
<dbReference type="InterPro" id="IPR001633">
    <property type="entry name" value="EAL_dom"/>
</dbReference>
<dbReference type="SMART" id="SM00267">
    <property type="entry name" value="GGDEF"/>
    <property type="match status" value="1"/>
</dbReference>